<keyword evidence="6" id="KW-0680">Restriction system</keyword>
<dbReference type="STRING" id="311334.SAMN05421846_11074"/>
<dbReference type="EC" id="2.1.1.72" evidence="2"/>
<keyword evidence="4" id="KW-0808">Transferase</keyword>
<feature type="domain" description="DNA methylase adenine-specific" evidence="8">
    <location>
        <begin position="13"/>
        <end position="332"/>
    </location>
</feature>
<dbReference type="GO" id="GO:0009307">
    <property type="term" value="P:DNA restriction-modification system"/>
    <property type="evidence" value="ECO:0007669"/>
    <property type="project" value="UniProtKB-KW"/>
</dbReference>
<evidence type="ECO:0000256" key="4">
    <source>
        <dbReference type="ARBA" id="ARBA00022679"/>
    </source>
</evidence>
<evidence type="ECO:0000256" key="6">
    <source>
        <dbReference type="ARBA" id="ARBA00022747"/>
    </source>
</evidence>
<reference evidence="10" key="1">
    <citation type="submission" date="2016-10" db="EMBL/GenBank/DDBJ databases">
        <authorList>
            <person name="Varghese N."/>
            <person name="Submissions S."/>
        </authorList>
    </citation>
    <scope>NUCLEOTIDE SEQUENCE [LARGE SCALE GENOMIC DNA]</scope>
    <source>
        <strain evidence="10">DSM 17071</strain>
    </source>
</reference>
<dbReference type="Pfam" id="PF02384">
    <property type="entry name" value="N6_Mtase"/>
    <property type="match status" value="1"/>
</dbReference>
<dbReference type="InterPro" id="IPR003356">
    <property type="entry name" value="DNA_methylase_A-5"/>
</dbReference>
<keyword evidence="3" id="KW-0489">Methyltransferase</keyword>
<dbReference type="Gene3D" id="3.40.50.150">
    <property type="entry name" value="Vaccinia Virus protein VP39"/>
    <property type="match status" value="1"/>
</dbReference>
<evidence type="ECO:0000313" key="9">
    <source>
        <dbReference type="EMBL" id="SDI59669.1"/>
    </source>
</evidence>
<name>A0A1G8LVF0_9FLAO</name>
<sequence length="365" mass="41870">MTLIDQVNWSSYDEDVLGSMFEGLLEKAANESKKGAGQYFTPRPLINTIVQVMKPNPFESQNFTLSDVACGTGGFIISSYEWFKRQQSTKLLSAEDKIKLFNKTYFGQELVTRPRRMAQMNLFLHGIEPNIKLGDTIYDPFDKNLFSCILTNPPFGNKGLNQIPDRKDFRIKTSNKQLNFVQHVLNSLQDNGRTAIVLPDNVLSDEKALELWKITMPEYNVHTILKLPNGTFLPYANVKAVVVFIQKGSPTKHIWFYDARTNIPSVTKKGRPLTDNHFFDFIENYGERPDGDAQRIDGGDDGRFRKFGIDQIRARNYNLDISWLIENESIEDNYFEIEDITNDTISELESIIDSLKELSNLLEKK</sequence>
<dbReference type="AlphaFoldDB" id="A0A1G8LVF0"/>
<dbReference type="SUPFAM" id="SSF53335">
    <property type="entry name" value="S-adenosyl-L-methionine-dependent methyltransferases"/>
    <property type="match status" value="1"/>
</dbReference>
<evidence type="ECO:0000313" key="10">
    <source>
        <dbReference type="Proteomes" id="UP000198869"/>
    </source>
</evidence>
<organism evidence="9 10">
    <name type="scientific">Chryseobacterium taeanense</name>
    <dbReference type="NCBI Taxonomy" id="311334"/>
    <lineage>
        <taxon>Bacteria</taxon>
        <taxon>Pseudomonadati</taxon>
        <taxon>Bacteroidota</taxon>
        <taxon>Flavobacteriia</taxon>
        <taxon>Flavobacteriales</taxon>
        <taxon>Weeksellaceae</taxon>
        <taxon>Chryseobacterium group</taxon>
        <taxon>Chryseobacterium</taxon>
    </lineage>
</organism>
<evidence type="ECO:0000259" key="8">
    <source>
        <dbReference type="Pfam" id="PF02384"/>
    </source>
</evidence>
<dbReference type="PRINTS" id="PR00507">
    <property type="entry name" value="N12N6MTFRASE"/>
</dbReference>
<dbReference type="PANTHER" id="PTHR42933">
    <property type="entry name" value="SLR6095 PROTEIN"/>
    <property type="match status" value="1"/>
</dbReference>
<accession>A0A1G8LVF0</accession>
<dbReference type="GO" id="GO:0003677">
    <property type="term" value="F:DNA binding"/>
    <property type="evidence" value="ECO:0007669"/>
    <property type="project" value="InterPro"/>
</dbReference>
<keyword evidence="5" id="KW-0949">S-adenosyl-L-methionine</keyword>
<dbReference type="InterPro" id="IPR029063">
    <property type="entry name" value="SAM-dependent_MTases_sf"/>
</dbReference>
<dbReference type="GO" id="GO:0008170">
    <property type="term" value="F:N-methyltransferase activity"/>
    <property type="evidence" value="ECO:0007669"/>
    <property type="project" value="InterPro"/>
</dbReference>
<dbReference type="GO" id="GO:0009007">
    <property type="term" value="F:site-specific DNA-methyltransferase (adenine-specific) activity"/>
    <property type="evidence" value="ECO:0007669"/>
    <property type="project" value="UniProtKB-EC"/>
</dbReference>
<comment type="catalytic activity">
    <reaction evidence="7">
        <text>a 2'-deoxyadenosine in DNA + S-adenosyl-L-methionine = an N(6)-methyl-2'-deoxyadenosine in DNA + S-adenosyl-L-homocysteine + H(+)</text>
        <dbReference type="Rhea" id="RHEA:15197"/>
        <dbReference type="Rhea" id="RHEA-COMP:12418"/>
        <dbReference type="Rhea" id="RHEA-COMP:12419"/>
        <dbReference type="ChEBI" id="CHEBI:15378"/>
        <dbReference type="ChEBI" id="CHEBI:57856"/>
        <dbReference type="ChEBI" id="CHEBI:59789"/>
        <dbReference type="ChEBI" id="CHEBI:90615"/>
        <dbReference type="ChEBI" id="CHEBI:90616"/>
        <dbReference type="EC" id="2.1.1.72"/>
    </reaction>
</comment>
<protein>
    <recommendedName>
        <fullName evidence="2">site-specific DNA-methyltransferase (adenine-specific)</fullName>
        <ecNumber evidence="2">2.1.1.72</ecNumber>
    </recommendedName>
</protein>
<evidence type="ECO:0000256" key="1">
    <source>
        <dbReference type="ARBA" id="ARBA00006594"/>
    </source>
</evidence>
<dbReference type="Proteomes" id="UP000198869">
    <property type="component" value="Unassembled WGS sequence"/>
</dbReference>
<evidence type="ECO:0000256" key="3">
    <source>
        <dbReference type="ARBA" id="ARBA00022603"/>
    </source>
</evidence>
<dbReference type="InterPro" id="IPR051537">
    <property type="entry name" value="DNA_Adenine_Mtase"/>
</dbReference>
<evidence type="ECO:0000256" key="7">
    <source>
        <dbReference type="ARBA" id="ARBA00047942"/>
    </source>
</evidence>
<keyword evidence="10" id="KW-1185">Reference proteome</keyword>
<proteinExistence type="inferred from homology"/>
<dbReference type="GO" id="GO:0032259">
    <property type="term" value="P:methylation"/>
    <property type="evidence" value="ECO:0007669"/>
    <property type="project" value="UniProtKB-KW"/>
</dbReference>
<evidence type="ECO:0000256" key="2">
    <source>
        <dbReference type="ARBA" id="ARBA00011900"/>
    </source>
</evidence>
<gene>
    <name evidence="9" type="ORF">SAMN05421846_11074</name>
</gene>
<comment type="similarity">
    <text evidence="1">Belongs to the N(4)/N(6)-methyltransferase family.</text>
</comment>
<dbReference type="PANTHER" id="PTHR42933:SF4">
    <property type="entry name" value="TYPE I RESTRICTION ENZYME ECOKI METHYLASE SUBUNIT"/>
    <property type="match status" value="1"/>
</dbReference>
<dbReference type="EMBL" id="FNDW01000010">
    <property type="protein sequence ID" value="SDI59669.1"/>
    <property type="molecule type" value="Genomic_DNA"/>
</dbReference>
<evidence type="ECO:0000256" key="5">
    <source>
        <dbReference type="ARBA" id="ARBA00022691"/>
    </source>
</evidence>